<keyword evidence="2" id="KW-1015">Disulfide bond</keyword>
<evidence type="ECO:0000313" key="6">
    <source>
        <dbReference type="Proteomes" id="UP000324897"/>
    </source>
</evidence>
<feature type="non-terminal residue" evidence="5">
    <location>
        <position position="1"/>
    </location>
</feature>
<evidence type="ECO:0000256" key="3">
    <source>
        <dbReference type="SAM" id="SignalP"/>
    </source>
</evidence>
<gene>
    <name evidence="5" type="ORF">EJB05_24952</name>
</gene>
<feature type="signal peptide" evidence="3">
    <location>
        <begin position="1"/>
        <end position="28"/>
    </location>
</feature>
<dbReference type="Proteomes" id="UP000324897">
    <property type="component" value="Chromosome 1"/>
</dbReference>
<dbReference type="Gramene" id="TVU33166">
    <property type="protein sequence ID" value="TVU33166"/>
    <property type="gene ID" value="EJB05_24952"/>
</dbReference>
<dbReference type="EMBL" id="RWGY01000011">
    <property type="protein sequence ID" value="TVU33166.1"/>
    <property type="molecule type" value="Genomic_DNA"/>
</dbReference>
<comment type="similarity">
    <text evidence="1">Belongs to the MEG family.</text>
</comment>
<accession>A0A5J9VB41</accession>
<feature type="domain" description="Meg" evidence="4">
    <location>
        <begin position="1"/>
        <end position="80"/>
    </location>
</feature>
<comment type="caution">
    <text evidence="5">The sequence shown here is derived from an EMBL/GenBank/DDBJ whole genome shotgun (WGS) entry which is preliminary data.</text>
</comment>
<evidence type="ECO:0000259" key="4">
    <source>
        <dbReference type="Pfam" id="PF24153"/>
    </source>
</evidence>
<reference evidence="5 6" key="1">
    <citation type="journal article" date="2019" name="Sci. Rep.">
        <title>A high-quality genome of Eragrostis curvula grass provides insights into Poaceae evolution and supports new strategies to enhance forage quality.</title>
        <authorList>
            <person name="Carballo J."/>
            <person name="Santos B.A.C.M."/>
            <person name="Zappacosta D."/>
            <person name="Garbus I."/>
            <person name="Selva J.P."/>
            <person name="Gallo C.A."/>
            <person name="Diaz A."/>
            <person name="Albertini E."/>
            <person name="Caccamo M."/>
            <person name="Echenique V."/>
        </authorList>
    </citation>
    <scope>NUCLEOTIDE SEQUENCE [LARGE SCALE GENOMIC DNA]</scope>
    <source>
        <strain evidence="6">cv. Victoria</strain>
        <tissue evidence="5">Leaf</tissue>
    </source>
</reference>
<evidence type="ECO:0000256" key="2">
    <source>
        <dbReference type="ARBA" id="ARBA00023157"/>
    </source>
</evidence>
<organism evidence="5 6">
    <name type="scientific">Eragrostis curvula</name>
    <name type="common">weeping love grass</name>
    <dbReference type="NCBI Taxonomy" id="38414"/>
    <lineage>
        <taxon>Eukaryota</taxon>
        <taxon>Viridiplantae</taxon>
        <taxon>Streptophyta</taxon>
        <taxon>Embryophyta</taxon>
        <taxon>Tracheophyta</taxon>
        <taxon>Spermatophyta</taxon>
        <taxon>Magnoliopsida</taxon>
        <taxon>Liliopsida</taxon>
        <taxon>Poales</taxon>
        <taxon>Poaceae</taxon>
        <taxon>PACMAD clade</taxon>
        <taxon>Chloridoideae</taxon>
        <taxon>Eragrostideae</taxon>
        <taxon>Eragrostidinae</taxon>
        <taxon>Eragrostis</taxon>
    </lineage>
</organism>
<evidence type="ECO:0000313" key="5">
    <source>
        <dbReference type="EMBL" id="TVU33166.1"/>
    </source>
</evidence>
<protein>
    <recommendedName>
        <fullName evidence="4">Meg domain-containing protein</fullName>
    </recommendedName>
</protein>
<proteinExistence type="inferred from homology"/>
<dbReference type="InterPro" id="IPR056205">
    <property type="entry name" value="Meg"/>
</dbReference>
<dbReference type="Pfam" id="PF24153">
    <property type="entry name" value="Meg"/>
    <property type="match status" value="1"/>
</dbReference>
<keyword evidence="3" id="KW-0732">Signal</keyword>
<evidence type="ECO:0000256" key="1">
    <source>
        <dbReference type="ARBA" id="ARBA00010149"/>
    </source>
</evidence>
<sequence>MENYTRHMGALVLLSMVLLGSLVNHGLCRSMDELGDEKLKLPEKVCFNDRPCLNHRCSCCLRAGLDPVCGLTQDDCKKICGIND</sequence>
<name>A0A5J9VB41_9POAL</name>
<dbReference type="AlphaFoldDB" id="A0A5J9VB41"/>
<feature type="chain" id="PRO_5023911562" description="Meg domain-containing protein" evidence="3">
    <location>
        <begin position="29"/>
        <end position="84"/>
    </location>
</feature>
<keyword evidence="6" id="KW-1185">Reference proteome</keyword>